<accession>A0A1I7MHJ2</accession>
<dbReference type="STRING" id="574650.SAMN04487966_102330"/>
<dbReference type="Proteomes" id="UP000198881">
    <property type="component" value="Unassembled WGS sequence"/>
</dbReference>
<dbReference type="Gene3D" id="2.40.160.200">
    <property type="entry name" value="LURP1-related"/>
    <property type="match status" value="1"/>
</dbReference>
<proteinExistence type="inferred from homology"/>
<gene>
    <name evidence="2" type="ORF">SAMN04487966_102330</name>
</gene>
<dbReference type="InterPro" id="IPR038595">
    <property type="entry name" value="LOR_sf"/>
</dbReference>
<sequence>MLQQTTGMLSSDFAIEDAQGRPIAQVHTRGSGLGRMFLGSRQFEVTDLNGATLFQVQDLATLGRDRYQVLDAAGGPIARIIQRFTLFSKQVDLEVADGTVLTLRGSLFEYDFQIMAGSTQVAAVSRQWSGLGRALMGHSTYVLRLDPGMPELVRYAVIGGVISLDLIREKESRRRRP</sequence>
<dbReference type="AlphaFoldDB" id="A0A1I7MHJ2"/>
<reference evidence="2 3" key="1">
    <citation type="submission" date="2016-10" db="EMBL/GenBank/DDBJ databases">
        <authorList>
            <person name="de Groot N.N."/>
        </authorList>
    </citation>
    <scope>NUCLEOTIDE SEQUENCE [LARGE SCALE GENOMIC DNA]</scope>
    <source>
        <strain evidence="2 3">CGMCC 1.7054</strain>
    </source>
</reference>
<dbReference type="InterPro" id="IPR007612">
    <property type="entry name" value="LOR"/>
</dbReference>
<protein>
    <submittedName>
        <fullName evidence="2">Uncharacterized protein YxjI</fullName>
    </submittedName>
</protein>
<dbReference type="PANTHER" id="PTHR23248:SF9">
    <property type="entry name" value="PHOSPHOLIPID SCRAMBLASE"/>
    <property type="match status" value="1"/>
</dbReference>
<dbReference type="PANTHER" id="PTHR23248">
    <property type="entry name" value="PHOSPHOLIPID SCRAMBLASE-RELATED"/>
    <property type="match status" value="1"/>
</dbReference>
<keyword evidence="3" id="KW-1185">Reference proteome</keyword>
<name>A0A1I7MHJ2_9MICC</name>
<dbReference type="SUPFAM" id="SSF54518">
    <property type="entry name" value="Tubby C-terminal domain-like"/>
    <property type="match status" value="1"/>
</dbReference>
<evidence type="ECO:0000313" key="2">
    <source>
        <dbReference type="EMBL" id="SFV21386.1"/>
    </source>
</evidence>
<evidence type="ECO:0000256" key="1">
    <source>
        <dbReference type="ARBA" id="ARBA00005437"/>
    </source>
</evidence>
<comment type="similarity">
    <text evidence="1">Belongs to the LOR family.</text>
</comment>
<dbReference type="GO" id="GO:0005886">
    <property type="term" value="C:plasma membrane"/>
    <property type="evidence" value="ECO:0007669"/>
    <property type="project" value="TreeGrafter"/>
</dbReference>
<dbReference type="Pfam" id="PF04525">
    <property type="entry name" value="LOR"/>
    <property type="match status" value="1"/>
</dbReference>
<organism evidence="2 3">
    <name type="scientific">Micrococcus terreus</name>
    <dbReference type="NCBI Taxonomy" id="574650"/>
    <lineage>
        <taxon>Bacteria</taxon>
        <taxon>Bacillati</taxon>
        <taxon>Actinomycetota</taxon>
        <taxon>Actinomycetes</taxon>
        <taxon>Micrococcales</taxon>
        <taxon>Micrococcaceae</taxon>
        <taxon>Micrococcus</taxon>
    </lineage>
</organism>
<dbReference type="EMBL" id="FPCG01000002">
    <property type="protein sequence ID" value="SFV21386.1"/>
    <property type="molecule type" value="Genomic_DNA"/>
</dbReference>
<evidence type="ECO:0000313" key="3">
    <source>
        <dbReference type="Proteomes" id="UP000198881"/>
    </source>
</evidence>
<dbReference type="InterPro" id="IPR025659">
    <property type="entry name" value="Tubby-like_C"/>
</dbReference>
<dbReference type="GO" id="GO:0017128">
    <property type="term" value="F:phospholipid scramblase activity"/>
    <property type="evidence" value="ECO:0007669"/>
    <property type="project" value="InterPro"/>
</dbReference>
<dbReference type="InterPro" id="IPR005552">
    <property type="entry name" value="Scramblase"/>
</dbReference>